<organism evidence="8 9">
    <name type="scientific">Corynebacterium variabile</name>
    <dbReference type="NCBI Taxonomy" id="1727"/>
    <lineage>
        <taxon>Bacteria</taxon>
        <taxon>Bacillati</taxon>
        <taxon>Actinomycetota</taxon>
        <taxon>Actinomycetes</taxon>
        <taxon>Mycobacteriales</taxon>
        <taxon>Corynebacteriaceae</taxon>
        <taxon>Corynebacterium</taxon>
    </lineage>
</organism>
<keyword evidence="6 7" id="KW-0472">Membrane</keyword>
<evidence type="ECO:0000256" key="5">
    <source>
        <dbReference type="ARBA" id="ARBA00022989"/>
    </source>
</evidence>
<accession>A0A4Y4C5D6</accession>
<comment type="subcellular location">
    <subcellularLocation>
        <location evidence="1">Membrane</location>
        <topology evidence="1">Multi-pass membrane protein</topology>
    </subcellularLocation>
</comment>
<comment type="caution">
    <text evidence="8">The sequence shown here is derived from an EMBL/GenBank/DDBJ whole genome shotgun (WGS) entry which is preliminary data.</text>
</comment>
<evidence type="ECO:0000256" key="3">
    <source>
        <dbReference type="ARBA" id="ARBA00022448"/>
    </source>
</evidence>
<dbReference type="GO" id="GO:0042907">
    <property type="term" value="F:xanthine transmembrane transporter activity"/>
    <property type="evidence" value="ECO:0007669"/>
    <property type="project" value="TreeGrafter"/>
</dbReference>
<dbReference type="AlphaFoldDB" id="A0A4Y4C5D6"/>
<evidence type="ECO:0000256" key="7">
    <source>
        <dbReference type="SAM" id="Phobius"/>
    </source>
</evidence>
<evidence type="ECO:0000313" key="8">
    <source>
        <dbReference type="EMBL" id="GEC86317.1"/>
    </source>
</evidence>
<evidence type="ECO:0000256" key="6">
    <source>
        <dbReference type="ARBA" id="ARBA00023136"/>
    </source>
</evidence>
<evidence type="ECO:0000256" key="1">
    <source>
        <dbReference type="ARBA" id="ARBA00004141"/>
    </source>
</evidence>
<evidence type="ECO:0000313" key="9">
    <source>
        <dbReference type="Proteomes" id="UP000319986"/>
    </source>
</evidence>
<evidence type="ECO:0000256" key="4">
    <source>
        <dbReference type="ARBA" id="ARBA00022692"/>
    </source>
</evidence>
<keyword evidence="4 7" id="KW-0812">Transmembrane</keyword>
<evidence type="ECO:0000256" key="2">
    <source>
        <dbReference type="ARBA" id="ARBA00008821"/>
    </source>
</evidence>
<protein>
    <recommendedName>
        <fullName evidence="10">Purine permease</fullName>
    </recommendedName>
</protein>
<name>A0A4Y4C5D6_9CORY</name>
<dbReference type="Proteomes" id="UP000319986">
    <property type="component" value="Unassembled WGS sequence"/>
</dbReference>
<sequence length="139" mass="14885">MHIVRIAILSASMSSTTPPSTRPDRLNPPEVDEVLPWRSMLSLGLQLVLVIYAGIVAVPLILGSALGLDNSEVIILINCNLIIGGLVTVLQTTDIWRFGSRLPLIQGASFIALAPMLLIGEDYGIRYILGPSSPPVCLV</sequence>
<dbReference type="PANTHER" id="PTHR42810:SF4">
    <property type="entry name" value="URIC ACID TRANSPORTER UACT"/>
    <property type="match status" value="1"/>
</dbReference>
<keyword evidence="3" id="KW-0813">Transport</keyword>
<comment type="similarity">
    <text evidence="2">Belongs to the nucleobase:cation symporter-2 (NCS2) (TC 2.A.40) family.</text>
</comment>
<keyword evidence="5 7" id="KW-1133">Transmembrane helix</keyword>
<evidence type="ECO:0008006" key="10">
    <source>
        <dbReference type="Google" id="ProtNLM"/>
    </source>
</evidence>
<feature type="transmembrane region" description="Helical" evidence="7">
    <location>
        <begin position="73"/>
        <end position="90"/>
    </location>
</feature>
<reference evidence="8 9" key="1">
    <citation type="submission" date="2019-06" db="EMBL/GenBank/DDBJ databases">
        <title>Whole genome shotgun sequence of Corynebacterium variabile NBRC 15286.</title>
        <authorList>
            <person name="Hosoyama A."/>
            <person name="Uohara A."/>
            <person name="Ohji S."/>
            <person name="Ichikawa N."/>
        </authorList>
    </citation>
    <scope>NUCLEOTIDE SEQUENCE [LARGE SCALE GENOMIC DNA]</scope>
    <source>
        <strain evidence="8 9">NBRC 15286</strain>
    </source>
</reference>
<gene>
    <name evidence="8" type="ORF">CVA01_16310</name>
</gene>
<proteinExistence type="inferred from homology"/>
<dbReference type="InterPro" id="IPR006043">
    <property type="entry name" value="NCS2"/>
</dbReference>
<dbReference type="Pfam" id="PF00860">
    <property type="entry name" value="Xan_ur_permease"/>
    <property type="match status" value="1"/>
</dbReference>
<dbReference type="EMBL" id="BJNT01000012">
    <property type="protein sequence ID" value="GEC86317.1"/>
    <property type="molecule type" value="Genomic_DNA"/>
</dbReference>
<dbReference type="PANTHER" id="PTHR42810">
    <property type="entry name" value="PURINE PERMEASE C1399.01C-RELATED"/>
    <property type="match status" value="1"/>
</dbReference>
<feature type="transmembrane region" description="Helical" evidence="7">
    <location>
        <begin position="47"/>
        <end position="67"/>
    </location>
</feature>
<feature type="transmembrane region" description="Helical" evidence="7">
    <location>
        <begin position="102"/>
        <end position="120"/>
    </location>
</feature>
<dbReference type="GO" id="GO:0005886">
    <property type="term" value="C:plasma membrane"/>
    <property type="evidence" value="ECO:0007669"/>
    <property type="project" value="TreeGrafter"/>
</dbReference>